<dbReference type="EMBL" id="MT162467">
    <property type="protein sequence ID" value="QIN96932.1"/>
    <property type="molecule type" value="Genomic_DNA"/>
</dbReference>
<sequence length="541" mass="59437">MAITFPNTPSPGDQYVAENGYTYEYDGEKWSTLPDSEGQIPAGGTTGQFLAKVNNTDYNMEWTDAAPPTSIGTTPPTGDLEDGQLWWRSDTGVLYIYYGDGDSSQWVQAAVGMDTRVQAEVYTGDVPPLGPGEGDLWWNTTDTNLYVYYQSVWVQSNPVPPEQPNYWQRDAATGVVSPSTDGDVLNGIASINGGHAGPNNLIINGAMQVRQRTADIAVSQGLDQTTQGPIDRFRLRHHGDQWAGTLSRGTESVNNEFQHYWRLTTTTPETAVDGVNQLIVEQLFEGYNVAHLNYGNSPAKSLTLSFWVRSSEAGTYIAKLYSLDANRLITKVYTIDSADTWEQKTFVFEGDAAGTIGNNESEGLRVCWQIAAGTDFVSGSTPTTWTAYSNTTWAAGHVQNGVMTNTNATFDLTGVQLTATDTPVAFQHEDYGTTLQKCQRYFIRKTTASDYRVSILRSNSSSSSTVMSLPVQMRTTPTASVVTQPNVKSIRRLDDVNGTNYTNLTVDPRNNLEYSFTVDSAFTEVSQMLVFNAIFDLDAEL</sequence>
<name>A0A6G8R6B1_9CAUD</name>
<reference evidence="1 2" key="1">
    <citation type="submission" date="2020-03" db="EMBL/GenBank/DDBJ databases">
        <title>The Isolation and Genome Sequence of a Novel Cyanophage S-H34 from the Huanghai Sea, China.</title>
        <authorList>
            <person name="Jiang T."/>
        </authorList>
    </citation>
    <scope>NUCLEOTIDE SEQUENCE [LARGE SCALE GENOMIC DNA]</scope>
</reference>
<keyword evidence="2" id="KW-1185">Reference proteome</keyword>
<dbReference type="KEGG" id="vg:77946809"/>
<dbReference type="Proteomes" id="UP000501900">
    <property type="component" value="Genome"/>
</dbReference>
<protein>
    <submittedName>
        <fullName evidence="1">Putative tail fiber protein</fullName>
    </submittedName>
</protein>
<evidence type="ECO:0000313" key="2">
    <source>
        <dbReference type="Proteomes" id="UP000501900"/>
    </source>
</evidence>
<evidence type="ECO:0000313" key="1">
    <source>
        <dbReference type="EMBL" id="QIN96932.1"/>
    </source>
</evidence>
<dbReference type="GeneID" id="77946809"/>
<dbReference type="RefSeq" id="YP_010670599.1">
    <property type="nucleotide sequence ID" value="NC_070965.1"/>
</dbReference>
<accession>A0A6G8R6B1</accession>
<proteinExistence type="predicted"/>
<organism evidence="1 2">
    <name type="scientific">Synechococcus phage S-H34</name>
    <dbReference type="NCBI Taxonomy" id="2718942"/>
    <lineage>
        <taxon>Viruses</taxon>
        <taxon>Duplodnaviria</taxon>
        <taxon>Heunggongvirae</taxon>
        <taxon>Uroviricota</taxon>
        <taxon>Caudoviricetes</taxon>
        <taxon>Pantevenvirales</taxon>
        <taxon>Kyanoviridae</taxon>
        <taxon>Makaravirus</taxon>
        <taxon>Makaravirus thirtyfour</taxon>
    </lineage>
</organism>